<evidence type="ECO:0000256" key="8">
    <source>
        <dbReference type="RuleBase" id="RU368017"/>
    </source>
</evidence>
<reference evidence="9 10" key="1">
    <citation type="journal article" date="2019" name="Sci. Rep.">
        <title>Comparative genomics of chytrid fungi reveal insights into the obligate biotrophic and pathogenic lifestyle of Synchytrium endobioticum.</title>
        <authorList>
            <person name="van de Vossenberg B.T.L.H."/>
            <person name="Warris S."/>
            <person name="Nguyen H.D.T."/>
            <person name="van Gent-Pelzer M.P.E."/>
            <person name="Joly D.L."/>
            <person name="van de Geest H.C."/>
            <person name="Bonants P.J.M."/>
            <person name="Smith D.S."/>
            <person name="Levesque C.A."/>
            <person name="van der Lee T.A.J."/>
        </authorList>
    </citation>
    <scope>NUCLEOTIDE SEQUENCE [LARGE SCALE GENOMIC DNA]</scope>
    <source>
        <strain evidence="9 10">CBS 675.73</strain>
    </source>
</reference>
<dbReference type="GO" id="GO:0045259">
    <property type="term" value="C:proton-transporting ATP synthase complex"/>
    <property type="evidence" value="ECO:0007669"/>
    <property type="project" value="UniProtKB-KW"/>
</dbReference>
<evidence type="ECO:0000256" key="6">
    <source>
        <dbReference type="ARBA" id="ARBA00023128"/>
    </source>
</evidence>
<dbReference type="SUPFAM" id="SSF161060">
    <property type="entry name" value="ATP synthase B chain-like"/>
    <property type="match status" value="1"/>
</dbReference>
<dbReference type="STRING" id="246404.A0A507FLA5"/>
<dbReference type="AlphaFoldDB" id="A0A507FLA5"/>
<evidence type="ECO:0000256" key="4">
    <source>
        <dbReference type="ARBA" id="ARBA00022792"/>
    </source>
</evidence>
<keyword evidence="4 8" id="KW-0999">Mitochondrion inner membrane</keyword>
<dbReference type="Pfam" id="PF05405">
    <property type="entry name" value="Mt_ATP-synt_B"/>
    <property type="match status" value="1"/>
</dbReference>
<dbReference type="Proteomes" id="UP000320333">
    <property type="component" value="Unassembled WGS sequence"/>
</dbReference>
<dbReference type="EMBL" id="QEAP01000026">
    <property type="protein sequence ID" value="TPX77211.1"/>
    <property type="molecule type" value="Genomic_DNA"/>
</dbReference>
<keyword evidence="5 8" id="KW-0406">Ion transport</keyword>
<dbReference type="GO" id="GO:0046933">
    <property type="term" value="F:proton-transporting ATP synthase activity, rotational mechanism"/>
    <property type="evidence" value="ECO:0007669"/>
    <property type="project" value="TreeGrafter"/>
</dbReference>
<keyword evidence="1 8" id="KW-0813">Transport</keyword>
<proteinExistence type="inferred from homology"/>
<keyword evidence="10" id="KW-1185">Reference proteome</keyword>
<comment type="subunit">
    <text evidence="8">F-type ATPases have 2 components, CF(1) - the catalytic core - and CF(0) - the membrane proton channel. In yeast, the dimeric form of ATP synthase consists of 17 polypeptides: alpha, beta, gamma, delta, epsilon, 4 (B), 5 (OSCP), 6 (A), 8, 9 (C), d, E (Tim11), f, g, h, i/j and k.</text>
</comment>
<evidence type="ECO:0000313" key="10">
    <source>
        <dbReference type="Proteomes" id="UP000320333"/>
    </source>
</evidence>
<comment type="subcellular location">
    <subcellularLocation>
        <location evidence="8">Mitochondrion</location>
    </subcellularLocation>
    <subcellularLocation>
        <location evidence="8">Mitochondrion inner membrane</location>
    </subcellularLocation>
</comment>
<evidence type="ECO:0000256" key="2">
    <source>
        <dbReference type="ARBA" id="ARBA00022547"/>
    </source>
</evidence>
<sequence>MRASLLATEPAAAESTATAQAQSLINIFPGETPAAKATSVLLSSSVAAYLVSKEIYALDGEIFELAAIFGAYYMWYSGGKEGFVEYFSDKQTTIRNVLTAAREQHHAVVKERMDHIGKLANSVEVTKGLFEISKEIAKLEAEAYELKQRVAYTSEVKSVLDSWARHEASVREKEQKLMAETIINKIRAELSDPRMQSSILSQTIADVEAITKAK</sequence>
<keyword evidence="7 8" id="KW-0472">Membrane</keyword>
<dbReference type="OrthoDB" id="67388at2759"/>
<evidence type="ECO:0000256" key="7">
    <source>
        <dbReference type="ARBA" id="ARBA00023136"/>
    </source>
</evidence>
<name>A0A507FLA5_9FUNG</name>
<keyword evidence="3 8" id="KW-0375">Hydrogen ion transport</keyword>
<protein>
    <recommendedName>
        <fullName evidence="8">ATP synthase subunit 4</fullName>
    </recommendedName>
</protein>
<dbReference type="PANTHER" id="PTHR12733">
    <property type="entry name" value="MITOCHONDRIAL ATP SYNTHASE B CHAIN"/>
    <property type="match status" value="1"/>
</dbReference>
<comment type="function">
    <text evidence="8">Subunit b, of the mitochondrial membrane ATP synthase complex (F(1)F(0) ATP synthase or Complex V) that produces ATP from ADP in the presence of a proton gradient across the membrane which is generated by electron transport complexes of the respiratory chain. ATP synthase complex consist of a soluble F(1) head domain - the catalytic core - and a membrane F(1) domain - the membrane proton channel. These two domains are linked by a central stalk rotating inside the F(1) region and a stationary peripheral stalk. During catalysis, ATP synthesis in the catalytic domain of F(1) is coupled via a rotary mechanism of the central stalk subunits to proton translocation. In vivo, can only synthesize ATP although its ATP hydrolase activity can be activated artificially in vitro. Part of the complex F(0) domain. Part of the complex F(0) domain and the peripheric stalk, which acts as a stator to hold the catalytic alpha(3)beta(3) subcomplex and subunit a/ATP6 static relative to the rotary elements.</text>
</comment>
<keyword evidence="2 8" id="KW-0138">CF(0)</keyword>
<organism evidence="9 10">
    <name type="scientific">Chytriomyces confervae</name>
    <dbReference type="NCBI Taxonomy" id="246404"/>
    <lineage>
        <taxon>Eukaryota</taxon>
        <taxon>Fungi</taxon>
        <taxon>Fungi incertae sedis</taxon>
        <taxon>Chytridiomycota</taxon>
        <taxon>Chytridiomycota incertae sedis</taxon>
        <taxon>Chytridiomycetes</taxon>
        <taxon>Chytridiales</taxon>
        <taxon>Chytriomycetaceae</taxon>
        <taxon>Chytriomyces</taxon>
    </lineage>
</organism>
<keyword evidence="6 8" id="KW-0496">Mitochondrion</keyword>
<dbReference type="PANTHER" id="PTHR12733:SF3">
    <property type="entry name" value="ATP SYNTHASE F(0) COMPLEX SUBUNIT B1, MITOCHONDRIAL"/>
    <property type="match status" value="1"/>
</dbReference>
<dbReference type="InterPro" id="IPR013837">
    <property type="entry name" value="ATP_synth_F0_suB"/>
</dbReference>
<accession>A0A507FLA5</accession>
<evidence type="ECO:0000256" key="3">
    <source>
        <dbReference type="ARBA" id="ARBA00022781"/>
    </source>
</evidence>
<comment type="similarity">
    <text evidence="8">Belongs to the eukaryotic ATPase B chain family.</text>
</comment>
<comment type="caution">
    <text evidence="9">The sequence shown here is derived from an EMBL/GenBank/DDBJ whole genome shotgun (WGS) entry which is preliminary data.</text>
</comment>
<dbReference type="Gene3D" id="1.20.5.2210">
    <property type="match status" value="1"/>
</dbReference>
<evidence type="ECO:0000256" key="5">
    <source>
        <dbReference type="ARBA" id="ARBA00023065"/>
    </source>
</evidence>
<evidence type="ECO:0000256" key="1">
    <source>
        <dbReference type="ARBA" id="ARBA00022448"/>
    </source>
</evidence>
<dbReference type="GO" id="GO:0005743">
    <property type="term" value="C:mitochondrial inner membrane"/>
    <property type="evidence" value="ECO:0007669"/>
    <property type="project" value="UniProtKB-SubCell"/>
</dbReference>
<dbReference type="InterPro" id="IPR008688">
    <property type="entry name" value="ATP_synth_Bsub_B/MI25"/>
</dbReference>
<evidence type="ECO:0000313" key="9">
    <source>
        <dbReference type="EMBL" id="TPX77211.1"/>
    </source>
</evidence>
<gene>
    <name evidence="9" type="ORF">CcCBS67573_g01527</name>
</gene>